<evidence type="ECO:0000313" key="2">
    <source>
        <dbReference type="EMBL" id="QLI04825.1"/>
    </source>
</evidence>
<dbReference type="KEGG" id="cinf:CINF_0276"/>
<evidence type="ECO:0000256" key="1">
    <source>
        <dbReference type="SAM" id="Coils"/>
    </source>
</evidence>
<keyword evidence="1" id="KW-0175">Coiled coil</keyword>
<dbReference type="SUPFAM" id="SSF48452">
    <property type="entry name" value="TPR-like"/>
    <property type="match status" value="1"/>
</dbReference>
<organism evidence="2 3">
    <name type="scientific">Candidatus Campylobacter infans</name>
    <dbReference type="NCBI Taxonomy" id="2561898"/>
    <lineage>
        <taxon>Bacteria</taxon>
        <taxon>Pseudomonadati</taxon>
        <taxon>Campylobacterota</taxon>
        <taxon>Epsilonproteobacteria</taxon>
        <taxon>Campylobacterales</taxon>
        <taxon>Campylobacteraceae</taxon>
        <taxon>Campylobacter</taxon>
    </lineage>
</organism>
<dbReference type="RefSeq" id="WP_179975473.1">
    <property type="nucleotide sequence ID" value="NZ_CP049075.1"/>
</dbReference>
<accession>A0A7H9CHJ8</accession>
<evidence type="ECO:0000313" key="3">
    <source>
        <dbReference type="Proteomes" id="UP000509414"/>
    </source>
</evidence>
<name>A0A7H9CHJ8_9BACT</name>
<dbReference type="AlphaFoldDB" id="A0A7H9CHJ8"/>
<dbReference type="EMBL" id="CP049075">
    <property type="protein sequence ID" value="QLI04825.1"/>
    <property type="molecule type" value="Genomic_DNA"/>
</dbReference>
<reference evidence="2 3" key="1">
    <citation type="submission" date="2020-02" db="EMBL/GenBank/DDBJ databases">
        <title>Complete genome sequence of the novel Campylobacter species Candidatus Campylobacter infans.</title>
        <authorList>
            <person name="Duim B."/>
            <person name="Zomer A."/>
            <person name="van der Graaf L."/>
            <person name="Wagenaar J."/>
        </authorList>
    </citation>
    <scope>NUCLEOTIDE SEQUENCE [LARGE SCALE GENOMIC DNA]</scope>
    <source>
        <strain evidence="2 3">19S00001</strain>
    </source>
</reference>
<proteinExistence type="predicted"/>
<dbReference type="Gene3D" id="1.25.40.10">
    <property type="entry name" value="Tetratricopeptide repeat domain"/>
    <property type="match status" value="1"/>
</dbReference>
<feature type="coiled-coil region" evidence="1">
    <location>
        <begin position="61"/>
        <end position="110"/>
    </location>
</feature>
<protein>
    <submittedName>
        <fullName evidence="2">Tol-Pal system protein YbgF</fullName>
    </submittedName>
</protein>
<sequence length="262" mass="29176">MRSLGFIQILLVATLASHLFSDETSVFDGLASSVGTTQNVEALNAEIKASKESIDGIRSVVDGLSANNQKLNIRLNDLESLLSNDINTQILELKKAQLEQNEKLNKLTQAVTALATALQSKESQKAKKAEPKLNKTSQNNENFASMPASAVFESAQKNFDAKKYDNAKAAFEYLIQKNYRPAYSNFMLGEIAYAKKLYKEAIPYYRTSVNLYDKGSYMPRLLYHTAISCDKIGDKQSANKFYSTLKVAYPDSDEAKKSPIRK</sequence>
<dbReference type="InterPro" id="IPR011990">
    <property type="entry name" value="TPR-like_helical_dom_sf"/>
</dbReference>
<keyword evidence="3" id="KW-1185">Reference proteome</keyword>
<gene>
    <name evidence="2" type="primary">ybgF</name>
    <name evidence="2" type="ORF">CINF_0276</name>
</gene>
<dbReference type="Proteomes" id="UP000509414">
    <property type="component" value="Chromosome"/>
</dbReference>